<name>A0A5N8WPM3_9ACTN</name>
<dbReference type="EMBL" id="VMNX01000022">
    <property type="protein sequence ID" value="MPY48766.1"/>
    <property type="molecule type" value="Genomic_DNA"/>
</dbReference>
<accession>A0A5N8WPM3</accession>
<sequence>MKSRMALALSAAAAALIAAMASPAALAATAASEHVARTTAPAAQTAQDDPPLYRCQQIRVDSSTTVEGIGCIPPTNPERSFYIQDPQRTYFCDAGFYNGPYLLGFECVRL</sequence>
<evidence type="ECO:0000313" key="3">
    <source>
        <dbReference type="Proteomes" id="UP000373149"/>
    </source>
</evidence>
<evidence type="ECO:0000256" key="1">
    <source>
        <dbReference type="SAM" id="SignalP"/>
    </source>
</evidence>
<proteinExistence type="predicted"/>
<feature type="signal peptide" evidence="1">
    <location>
        <begin position="1"/>
        <end position="27"/>
    </location>
</feature>
<comment type="caution">
    <text evidence="2">The sequence shown here is derived from an EMBL/GenBank/DDBJ whole genome shotgun (WGS) entry which is preliminary data.</text>
</comment>
<keyword evidence="1" id="KW-0732">Signal</keyword>
<feature type="chain" id="PRO_5024365908" evidence="1">
    <location>
        <begin position="28"/>
        <end position="110"/>
    </location>
</feature>
<dbReference type="RefSeq" id="WP_152860933.1">
    <property type="nucleotide sequence ID" value="NZ_VMNX01000022.1"/>
</dbReference>
<dbReference type="AlphaFoldDB" id="A0A5N8WPM3"/>
<evidence type="ECO:0000313" key="2">
    <source>
        <dbReference type="EMBL" id="MPY48766.1"/>
    </source>
</evidence>
<reference evidence="2 3" key="1">
    <citation type="submission" date="2019-09" db="EMBL/GenBank/DDBJ databases">
        <authorList>
            <person name="Duangmal K."/>
            <person name="Teo W.F.A."/>
            <person name="Lipun K."/>
        </authorList>
    </citation>
    <scope>NUCLEOTIDE SEQUENCE [LARGE SCALE GENOMIC DNA]</scope>
    <source>
        <strain evidence="2 3">K1PN6</strain>
    </source>
</reference>
<gene>
    <name evidence="2" type="ORF">FPZ41_09370</name>
</gene>
<protein>
    <submittedName>
        <fullName evidence="2">Uncharacterized protein</fullName>
    </submittedName>
</protein>
<organism evidence="2 3">
    <name type="scientific">Streptomyces acidicola</name>
    <dbReference type="NCBI Taxonomy" id="2596892"/>
    <lineage>
        <taxon>Bacteria</taxon>
        <taxon>Bacillati</taxon>
        <taxon>Actinomycetota</taxon>
        <taxon>Actinomycetes</taxon>
        <taxon>Kitasatosporales</taxon>
        <taxon>Streptomycetaceae</taxon>
        <taxon>Streptomyces</taxon>
    </lineage>
</organism>
<keyword evidence="3" id="KW-1185">Reference proteome</keyword>
<dbReference type="Proteomes" id="UP000373149">
    <property type="component" value="Unassembled WGS sequence"/>
</dbReference>